<feature type="domain" description="SRCR" evidence="6">
    <location>
        <begin position="211"/>
        <end position="255"/>
    </location>
</feature>
<dbReference type="FunFam" id="3.10.250.10:FF:000001">
    <property type="entry name" value="Lysyl oxidase 4 isoform X1"/>
    <property type="match status" value="1"/>
</dbReference>
<dbReference type="Proteomes" id="UP000314986">
    <property type="component" value="Unassembled WGS sequence"/>
</dbReference>
<dbReference type="PANTHER" id="PTHR45817">
    <property type="entry name" value="LYSYL OXIDASE-LIKE-RELATED"/>
    <property type="match status" value="1"/>
</dbReference>
<feature type="disulfide bond" evidence="3">
    <location>
        <begin position="39"/>
        <end position="103"/>
    </location>
</feature>
<reference evidence="7" key="5">
    <citation type="submission" date="2025-09" db="UniProtKB">
        <authorList>
            <consortium name="Ensembl"/>
        </authorList>
    </citation>
    <scope>IDENTIFICATION</scope>
</reference>
<evidence type="ECO:0000256" key="1">
    <source>
        <dbReference type="ARBA" id="ARBA00022729"/>
    </source>
</evidence>
<evidence type="ECO:0000313" key="8">
    <source>
        <dbReference type="Proteomes" id="UP000314986"/>
    </source>
</evidence>
<dbReference type="PROSITE" id="PS50287">
    <property type="entry name" value="SRCR_2"/>
    <property type="match status" value="3"/>
</dbReference>
<comment type="similarity">
    <text evidence="4">Belongs to the lysyl oxidase family.</text>
</comment>
<dbReference type="Gene3D" id="3.10.250.10">
    <property type="entry name" value="SRCR-like domain"/>
    <property type="match status" value="3"/>
</dbReference>
<dbReference type="GO" id="GO:0030199">
    <property type="term" value="P:collagen fibril organization"/>
    <property type="evidence" value="ECO:0007669"/>
    <property type="project" value="TreeGrafter"/>
</dbReference>
<reference evidence="8" key="3">
    <citation type="journal article" date="2014" name="Nature">
        <title>Elephant shark genome provides unique insights into gnathostome evolution.</title>
        <authorList>
            <consortium name="International Elephant Shark Genome Sequencing Consortium"/>
            <person name="Venkatesh B."/>
            <person name="Lee A.P."/>
            <person name="Ravi V."/>
            <person name="Maurya A.K."/>
            <person name="Lian M.M."/>
            <person name="Swann J.B."/>
            <person name="Ohta Y."/>
            <person name="Flajnik M.F."/>
            <person name="Sutoh Y."/>
            <person name="Kasahara M."/>
            <person name="Hoon S."/>
            <person name="Gangu V."/>
            <person name="Roy S.W."/>
            <person name="Irimia M."/>
            <person name="Korzh V."/>
            <person name="Kondrychyn I."/>
            <person name="Lim Z.W."/>
            <person name="Tay B.H."/>
            <person name="Tohari S."/>
            <person name="Kong K.W."/>
            <person name="Ho S."/>
            <person name="Lorente-Galdos B."/>
            <person name="Quilez J."/>
            <person name="Marques-Bonet T."/>
            <person name="Raney B.J."/>
            <person name="Ingham P.W."/>
            <person name="Tay A."/>
            <person name="Hillier L.W."/>
            <person name="Minx P."/>
            <person name="Boehm T."/>
            <person name="Wilson R.K."/>
            <person name="Brenner S."/>
            <person name="Warren W.C."/>
        </authorList>
    </citation>
    <scope>NUCLEOTIDE SEQUENCE [LARGE SCALE GENOMIC DNA]</scope>
</reference>
<dbReference type="InterPro" id="IPR050912">
    <property type="entry name" value="LOX-like_protein"/>
</dbReference>
<keyword evidence="4" id="KW-0560">Oxidoreductase</keyword>
<dbReference type="PRINTS" id="PR00074">
    <property type="entry name" value="LYSYLOXIDASE"/>
</dbReference>
<dbReference type="AlphaFoldDB" id="A0A4W3GF63"/>
<sequence>CWGWQCWGWQCWGWHCWGGARLGEGRVEVLKGNEWGSVCDDRWNLLSASVLCRQLGFGSAREALTGARLGQGSGPIHLTEVQCSGLERSLADCPAKNISQEDCQHVEDASVRCHTPYLGLENSIRINGGRMGHEGRVEVLTGVDSNGTQVWGLICGEGWGTLEAMVVCRQLGLGFANHGLQVGTTFLQLSRTRATGSRLQQANGRCHIPQIRIVGGRTSREGRVEILLGKKWGIVCSDGWTTKEAMVVCQQLGLGYSLHAVTVGVSIAVSRVGGWETASDLILNAGLVQQSAYIEDRPLHMLYCAAEENCLSSSAKNANWPYGHRRLLRFSSQIHNIGRADFRPKASRHSWVWHHQSVCVWGGGCGR</sequence>
<comment type="PTM">
    <text evidence="4">The lysine tyrosylquinone cross-link (LTQ) is generated by condensation of the epsilon-amino group of a lysine with a topaquinone produced by oxidation of tyrosine.</text>
</comment>
<evidence type="ECO:0000256" key="3">
    <source>
        <dbReference type="PROSITE-ProRule" id="PRU00196"/>
    </source>
</evidence>
<reference evidence="7" key="4">
    <citation type="submission" date="2025-08" db="UniProtKB">
        <authorList>
            <consortium name="Ensembl"/>
        </authorList>
    </citation>
    <scope>IDENTIFICATION</scope>
</reference>
<protein>
    <recommendedName>
        <fullName evidence="4">Lysyl oxidase homolog</fullName>
        <ecNumber evidence="4">1.4.3.13</ecNumber>
    </recommendedName>
</protein>
<accession>A0A4W3GF63</accession>
<reference evidence="8" key="2">
    <citation type="journal article" date="2007" name="PLoS Biol.">
        <title>Survey sequencing and comparative analysis of the elephant shark (Callorhinchus milii) genome.</title>
        <authorList>
            <person name="Venkatesh B."/>
            <person name="Kirkness E.F."/>
            <person name="Loh Y.H."/>
            <person name="Halpern A.L."/>
            <person name="Lee A.P."/>
            <person name="Johnson J."/>
            <person name="Dandona N."/>
            <person name="Viswanathan L.D."/>
            <person name="Tay A."/>
            <person name="Venter J.C."/>
            <person name="Strausberg R.L."/>
            <person name="Brenner S."/>
        </authorList>
    </citation>
    <scope>NUCLEOTIDE SEQUENCE [LARGE SCALE GENOMIC DNA]</scope>
</reference>
<feature type="domain" description="SRCR" evidence="6">
    <location>
        <begin position="14"/>
        <end position="114"/>
    </location>
</feature>
<reference evidence="8" key="1">
    <citation type="journal article" date="2006" name="Science">
        <title>Ancient noncoding elements conserved in the human genome.</title>
        <authorList>
            <person name="Venkatesh B."/>
            <person name="Kirkness E.F."/>
            <person name="Loh Y.H."/>
            <person name="Halpern A.L."/>
            <person name="Lee A.P."/>
            <person name="Johnson J."/>
            <person name="Dandona N."/>
            <person name="Viswanathan L.D."/>
            <person name="Tay A."/>
            <person name="Venter J.C."/>
            <person name="Strausberg R.L."/>
            <person name="Brenner S."/>
        </authorList>
    </citation>
    <scope>NUCLEOTIDE SEQUENCE [LARGE SCALE GENOMIC DNA]</scope>
</reference>
<comment type="subcellular location">
    <subcellularLocation>
        <location evidence="4">Secreted</location>
        <location evidence="4">Extracellular space</location>
    </subcellularLocation>
</comment>
<proteinExistence type="inferred from homology"/>
<feature type="disulfide bond" evidence="3">
    <location>
        <begin position="52"/>
        <end position="113"/>
    </location>
</feature>
<comment type="function">
    <text evidence="4">Mediates the post-translational oxidative deamination of lysine residues on target proteins leading to the formation of deaminated lysine (allysine).</text>
</comment>
<organism evidence="7 8">
    <name type="scientific">Callorhinchus milii</name>
    <name type="common">Ghost shark</name>
    <dbReference type="NCBI Taxonomy" id="7868"/>
    <lineage>
        <taxon>Eukaryota</taxon>
        <taxon>Metazoa</taxon>
        <taxon>Chordata</taxon>
        <taxon>Craniata</taxon>
        <taxon>Vertebrata</taxon>
        <taxon>Chondrichthyes</taxon>
        <taxon>Holocephali</taxon>
        <taxon>Chimaeriformes</taxon>
        <taxon>Callorhinchidae</taxon>
        <taxon>Callorhinchus</taxon>
    </lineage>
</organism>
<feature type="domain" description="SRCR" evidence="6">
    <location>
        <begin position="124"/>
        <end position="174"/>
    </location>
</feature>
<keyword evidence="2 3" id="KW-1015">Disulfide bond</keyword>
<dbReference type="Ensembl" id="ENSCMIT00000001601.1">
    <property type="protein sequence ID" value="ENSCMIP00000001537.1"/>
    <property type="gene ID" value="ENSCMIG00000000981.1"/>
</dbReference>
<dbReference type="SUPFAM" id="SSF56487">
    <property type="entry name" value="SRCR-like"/>
    <property type="match status" value="3"/>
</dbReference>
<dbReference type="GO" id="GO:0004720">
    <property type="term" value="F:protein-lysine 6-oxidase activity"/>
    <property type="evidence" value="ECO:0007669"/>
    <property type="project" value="UniProtKB-UniRule"/>
</dbReference>
<dbReference type="GO" id="GO:0005615">
    <property type="term" value="C:extracellular space"/>
    <property type="evidence" value="ECO:0007669"/>
    <property type="project" value="UniProtKB-UniRule"/>
</dbReference>
<comment type="caution">
    <text evidence="3">Lacks conserved residue(s) required for the propagation of feature annotation.</text>
</comment>
<evidence type="ECO:0000256" key="5">
    <source>
        <dbReference type="SAM" id="SignalP"/>
    </source>
</evidence>
<evidence type="ECO:0000313" key="7">
    <source>
        <dbReference type="Ensembl" id="ENSCMIP00000001537.1"/>
    </source>
</evidence>
<evidence type="ECO:0000256" key="4">
    <source>
        <dbReference type="RuleBase" id="RU367046"/>
    </source>
</evidence>
<dbReference type="PANTHER" id="PTHR45817:SF2">
    <property type="entry name" value="LYSYL OXIDASE HOMOLOG 3"/>
    <property type="match status" value="1"/>
</dbReference>
<dbReference type="SMART" id="SM00202">
    <property type="entry name" value="SR"/>
    <property type="match status" value="3"/>
</dbReference>
<name>A0A4W3GF63_CALMI</name>
<dbReference type="OMA" id="HACHLHY"/>
<keyword evidence="4" id="KW-0186">Copper</keyword>
<dbReference type="GO" id="GO:0016020">
    <property type="term" value="C:membrane"/>
    <property type="evidence" value="ECO:0007669"/>
    <property type="project" value="InterPro"/>
</dbReference>
<evidence type="ECO:0000259" key="6">
    <source>
        <dbReference type="PROSITE" id="PS50287"/>
    </source>
</evidence>
<dbReference type="Pfam" id="PF01186">
    <property type="entry name" value="Lysyl_oxidase"/>
    <property type="match status" value="1"/>
</dbReference>
<dbReference type="EC" id="1.4.3.13" evidence="4"/>
<dbReference type="PROSITE" id="PS00420">
    <property type="entry name" value="SRCR_1"/>
    <property type="match status" value="2"/>
</dbReference>
<dbReference type="InterPro" id="IPR001695">
    <property type="entry name" value="Lysyl_oxidase"/>
</dbReference>
<dbReference type="GeneTree" id="ENSGT00940000158157"/>
<keyword evidence="1 5" id="KW-0732">Signal</keyword>
<keyword evidence="4" id="KW-0801">TPQ</keyword>
<feature type="signal peptide" evidence="5">
    <location>
        <begin position="1"/>
        <end position="25"/>
    </location>
</feature>
<feature type="disulfide bond" evidence="3">
    <location>
        <begin position="83"/>
        <end position="93"/>
    </location>
</feature>
<dbReference type="InterPro" id="IPR001190">
    <property type="entry name" value="SRCR"/>
</dbReference>
<keyword evidence="8" id="KW-1185">Reference proteome</keyword>
<keyword evidence="4" id="KW-0964">Secreted</keyword>
<comment type="cofactor">
    <cofactor evidence="4">
        <name>Cu cation</name>
        <dbReference type="ChEBI" id="CHEBI:23378"/>
    </cofactor>
</comment>
<dbReference type="Pfam" id="PF00530">
    <property type="entry name" value="SRCR"/>
    <property type="match status" value="3"/>
</dbReference>
<comment type="catalytic activity">
    <reaction evidence="4">
        <text>L-lysyl-[protein] + O2 + H2O = (S)-2-amino-6-oxohexanoyl-[protein] + H2O2 + NH4(+)</text>
        <dbReference type="Rhea" id="RHEA:24544"/>
        <dbReference type="Rhea" id="RHEA-COMP:9752"/>
        <dbReference type="Rhea" id="RHEA-COMP:12448"/>
        <dbReference type="ChEBI" id="CHEBI:15377"/>
        <dbReference type="ChEBI" id="CHEBI:15379"/>
        <dbReference type="ChEBI" id="CHEBI:16240"/>
        <dbReference type="ChEBI" id="CHEBI:28938"/>
        <dbReference type="ChEBI" id="CHEBI:29969"/>
        <dbReference type="ChEBI" id="CHEBI:131803"/>
        <dbReference type="EC" id="1.4.3.13"/>
    </reaction>
</comment>
<dbReference type="PRINTS" id="PR00258">
    <property type="entry name" value="SPERACTRCPTR"/>
</dbReference>
<dbReference type="GO" id="GO:0005507">
    <property type="term" value="F:copper ion binding"/>
    <property type="evidence" value="ECO:0007669"/>
    <property type="project" value="UniProtKB-UniRule"/>
</dbReference>
<evidence type="ECO:0000256" key="2">
    <source>
        <dbReference type="ARBA" id="ARBA00023157"/>
    </source>
</evidence>
<dbReference type="InParanoid" id="A0A4W3GF63"/>
<keyword evidence="4" id="KW-0479">Metal-binding</keyword>
<keyword evidence="4" id="KW-0886">LTQ</keyword>
<feature type="chain" id="PRO_5021396783" description="Lysyl oxidase homolog" evidence="5">
    <location>
        <begin position="26"/>
        <end position="367"/>
    </location>
</feature>
<dbReference type="InterPro" id="IPR036772">
    <property type="entry name" value="SRCR-like_dom_sf"/>
</dbReference>